<keyword evidence="7 9" id="KW-0067">ATP-binding</keyword>
<dbReference type="RefSeq" id="WP_250826730.1">
    <property type="nucleotide sequence ID" value="NZ_JAMOIL010000008.1"/>
</dbReference>
<dbReference type="CDD" id="cd01742">
    <property type="entry name" value="GATase1_GMP_Synthase"/>
    <property type="match status" value="1"/>
</dbReference>
<dbReference type="PROSITE" id="PS51273">
    <property type="entry name" value="GATASE_TYPE_1"/>
    <property type="match status" value="1"/>
</dbReference>
<dbReference type="PRINTS" id="PR00099">
    <property type="entry name" value="CPSGATASE"/>
</dbReference>
<dbReference type="PRINTS" id="PR00096">
    <property type="entry name" value="GATASE"/>
</dbReference>
<evidence type="ECO:0000256" key="9">
    <source>
        <dbReference type="HAMAP-Rule" id="MF_00344"/>
    </source>
</evidence>
<sequence>MSEAPTTAVTPEHAHDEHDLVLVVDFGAQYAQLIARRVREARVYSEIVPHTMPVEEMLARKPAAIVLSGGPSSVYADGAPGIDAALFAAGVPVFGMCYGFQLMAAGMGGEVAATGAREYGRTPVTVTDGGTLLAGIPGEHKVWMSHGDSVTGAPAGFSVLASTTVTPVAAFEDLSRRLAGVQWHPEVLHSEHGQTVLEHFLVDIAGCRQTWTIGNIAEEQIERVRAQIGERGKAICGLSGGVDSAVAAAIVQRAIGDRLTCVYVDHGLMRAGETEQIERDFVAATGAQLVVVDAEKQFLDALAGVTEPEAKRKIIGREFIRTFEAAQADILGSDPAATVGTEEDGKIAFLVQGTLYPDVVESGGGAGTSNIKSHHNVGGLPDDLEFELVEPLRELFKDEVRAVGAQLGLPDVIVQRQPFPGPGLGIRIIGEVTRSNLDILRAADKIAREEMTAAGLDGDIWQMPVVLLADVRSVGVQGDGRTYGHPIVLRPVTSEDAMTADWARLPYEVLETISTRITNEVPEVNRVTVDITSKPPGTIEWE</sequence>
<evidence type="ECO:0000256" key="7">
    <source>
        <dbReference type="ARBA" id="ARBA00022840"/>
    </source>
</evidence>
<accession>A0A9X2IE86</accession>
<dbReference type="InterPro" id="IPR025777">
    <property type="entry name" value="GMPS_ATP_PPase_dom"/>
</dbReference>
<dbReference type="InterPro" id="IPR001674">
    <property type="entry name" value="GMP_synth_C"/>
</dbReference>
<evidence type="ECO:0000256" key="3">
    <source>
        <dbReference type="ARBA" id="ARBA00022598"/>
    </source>
</evidence>
<protein>
    <recommendedName>
        <fullName evidence="9">GMP synthase [glutamine-hydrolyzing]</fullName>
        <ecNumber evidence="9">6.3.5.2</ecNumber>
    </recommendedName>
    <alternativeName>
        <fullName evidence="9">GMP synthetase</fullName>
    </alternativeName>
    <alternativeName>
        <fullName evidence="9">Glutamine amidotransferase</fullName>
    </alternativeName>
</protein>
<dbReference type="PANTHER" id="PTHR11922:SF2">
    <property type="entry name" value="GMP SYNTHASE [GLUTAMINE-HYDROLYZING]"/>
    <property type="match status" value="1"/>
</dbReference>
<comment type="function">
    <text evidence="1 9">Catalyzes the synthesis of GMP from XMP.</text>
</comment>
<evidence type="ECO:0000256" key="2">
    <source>
        <dbReference type="ARBA" id="ARBA00005153"/>
    </source>
</evidence>
<keyword evidence="6 9" id="KW-0658">Purine biosynthesis</keyword>
<dbReference type="FunFam" id="3.30.300.10:FF:000002">
    <property type="entry name" value="GMP synthase [glutamine-hydrolyzing]"/>
    <property type="match status" value="1"/>
</dbReference>
<dbReference type="PRINTS" id="PR00097">
    <property type="entry name" value="ANTSNTHASEII"/>
</dbReference>
<dbReference type="NCBIfam" id="TIGR00884">
    <property type="entry name" value="guaA_Cterm"/>
    <property type="match status" value="1"/>
</dbReference>
<dbReference type="InterPro" id="IPR004739">
    <property type="entry name" value="GMP_synth_GATase"/>
</dbReference>
<feature type="active site" evidence="9">
    <location>
        <position position="184"/>
    </location>
</feature>
<reference evidence="12" key="1">
    <citation type="submission" date="2022-05" db="EMBL/GenBank/DDBJ databases">
        <authorList>
            <person name="Tuo L."/>
        </authorList>
    </citation>
    <scope>NUCLEOTIDE SEQUENCE</scope>
    <source>
        <strain evidence="12">BSK12Z-4</strain>
    </source>
</reference>
<evidence type="ECO:0000256" key="4">
    <source>
        <dbReference type="ARBA" id="ARBA00022741"/>
    </source>
</evidence>
<dbReference type="InterPro" id="IPR022955">
    <property type="entry name" value="GMP_synthase"/>
</dbReference>
<dbReference type="GO" id="GO:0005524">
    <property type="term" value="F:ATP binding"/>
    <property type="evidence" value="ECO:0007669"/>
    <property type="project" value="UniProtKB-UniRule"/>
</dbReference>
<dbReference type="SUPFAM" id="SSF52402">
    <property type="entry name" value="Adenine nucleotide alpha hydrolases-like"/>
    <property type="match status" value="1"/>
</dbReference>
<feature type="domain" description="GMPS ATP-PPase" evidence="11">
    <location>
        <begin position="211"/>
        <end position="416"/>
    </location>
</feature>
<evidence type="ECO:0000256" key="8">
    <source>
        <dbReference type="ARBA" id="ARBA00022962"/>
    </source>
</evidence>
<evidence type="ECO:0000256" key="1">
    <source>
        <dbReference type="ARBA" id="ARBA00002332"/>
    </source>
</evidence>
<evidence type="ECO:0000259" key="11">
    <source>
        <dbReference type="PROSITE" id="PS51553"/>
    </source>
</evidence>
<keyword evidence="3 9" id="KW-0436">Ligase</keyword>
<dbReference type="Gene3D" id="3.30.300.10">
    <property type="match status" value="1"/>
</dbReference>
<feature type="binding site" evidence="10">
    <location>
        <begin position="239"/>
        <end position="245"/>
    </location>
    <ligand>
        <name>ATP</name>
        <dbReference type="ChEBI" id="CHEBI:30616"/>
    </ligand>
</feature>
<dbReference type="PROSITE" id="PS51553">
    <property type="entry name" value="GMPS_ATP_PPASE"/>
    <property type="match status" value="1"/>
</dbReference>
<dbReference type="PANTHER" id="PTHR11922">
    <property type="entry name" value="GMP SYNTHASE-RELATED"/>
    <property type="match status" value="1"/>
</dbReference>
<dbReference type="HAMAP" id="MF_00344">
    <property type="entry name" value="GMP_synthase"/>
    <property type="match status" value="1"/>
</dbReference>
<proteinExistence type="inferred from homology"/>
<dbReference type="InterPro" id="IPR017926">
    <property type="entry name" value="GATASE"/>
</dbReference>
<keyword evidence="13" id="KW-1185">Reference proteome</keyword>
<dbReference type="AlphaFoldDB" id="A0A9X2IE86"/>
<dbReference type="InterPro" id="IPR022310">
    <property type="entry name" value="NAD/GMP_synthase"/>
</dbReference>
<comment type="pathway">
    <text evidence="2 9">Purine metabolism; GMP biosynthesis; GMP from XMP (L-Gln route): step 1/1.</text>
</comment>
<dbReference type="NCBIfam" id="NF000848">
    <property type="entry name" value="PRK00074.1"/>
    <property type="match status" value="1"/>
</dbReference>
<name>A0A9X2IE86_9ACTN</name>
<dbReference type="GO" id="GO:0003921">
    <property type="term" value="F:GMP synthase activity"/>
    <property type="evidence" value="ECO:0007669"/>
    <property type="project" value="InterPro"/>
</dbReference>
<dbReference type="InterPro" id="IPR029062">
    <property type="entry name" value="Class_I_gatase-like"/>
</dbReference>
<dbReference type="CDD" id="cd01997">
    <property type="entry name" value="GMP_synthase_C"/>
    <property type="match status" value="1"/>
</dbReference>
<evidence type="ECO:0000256" key="10">
    <source>
        <dbReference type="PROSITE-ProRule" id="PRU00886"/>
    </source>
</evidence>
<dbReference type="SUPFAM" id="SSF52317">
    <property type="entry name" value="Class I glutamine amidotransferase-like"/>
    <property type="match status" value="1"/>
</dbReference>
<keyword evidence="4 9" id="KW-0547">Nucleotide-binding</keyword>
<keyword evidence="8 9" id="KW-0315">Glutamine amidotransferase</keyword>
<dbReference type="InterPro" id="IPR014729">
    <property type="entry name" value="Rossmann-like_a/b/a_fold"/>
</dbReference>
<dbReference type="EC" id="6.3.5.2" evidence="9"/>
<dbReference type="SUPFAM" id="SSF54810">
    <property type="entry name" value="GMP synthetase C-terminal dimerisation domain"/>
    <property type="match status" value="1"/>
</dbReference>
<feature type="active site" description="Nucleophile" evidence="9">
    <location>
        <position position="97"/>
    </location>
</feature>
<dbReference type="EMBL" id="JAMOIL010000008">
    <property type="protein sequence ID" value="MCM0620032.1"/>
    <property type="molecule type" value="Genomic_DNA"/>
</dbReference>
<dbReference type="Gene3D" id="3.40.50.620">
    <property type="entry name" value="HUPs"/>
    <property type="match status" value="1"/>
</dbReference>
<evidence type="ECO:0000256" key="5">
    <source>
        <dbReference type="ARBA" id="ARBA00022749"/>
    </source>
</evidence>
<dbReference type="Pfam" id="PF00958">
    <property type="entry name" value="GMP_synt_C"/>
    <property type="match status" value="1"/>
</dbReference>
<evidence type="ECO:0000313" key="12">
    <source>
        <dbReference type="EMBL" id="MCM0620032.1"/>
    </source>
</evidence>
<dbReference type="Gene3D" id="3.40.50.880">
    <property type="match status" value="1"/>
</dbReference>
<organism evidence="12 13">
    <name type="scientific">Nocardioides bruguierae</name>
    <dbReference type="NCBI Taxonomy" id="2945102"/>
    <lineage>
        <taxon>Bacteria</taxon>
        <taxon>Bacillati</taxon>
        <taxon>Actinomycetota</taxon>
        <taxon>Actinomycetes</taxon>
        <taxon>Propionibacteriales</taxon>
        <taxon>Nocardioidaceae</taxon>
        <taxon>Nocardioides</taxon>
    </lineage>
</organism>
<dbReference type="Proteomes" id="UP001139485">
    <property type="component" value="Unassembled WGS sequence"/>
</dbReference>
<dbReference type="NCBIfam" id="TIGR00888">
    <property type="entry name" value="guaA_Nterm"/>
    <property type="match status" value="1"/>
</dbReference>
<evidence type="ECO:0000313" key="13">
    <source>
        <dbReference type="Proteomes" id="UP001139485"/>
    </source>
</evidence>
<dbReference type="GO" id="GO:0005829">
    <property type="term" value="C:cytosol"/>
    <property type="evidence" value="ECO:0007669"/>
    <property type="project" value="TreeGrafter"/>
</dbReference>
<comment type="catalytic activity">
    <reaction evidence="9">
        <text>XMP + L-glutamine + ATP + H2O = GMP + L-glutamate + AMP + diphosphate + 2 H(+)</text>
        <dbReference type="Rhea" id="RHEA:11680"/>
        <dbReference type="ChEBI" id="CHEBI:15377"/>
        <dbReference type="ChEBI" id="CHEBI:15378"/>
        <dbReference type="ChEBI" id="CHEBI:29985"/>
        <dbReference type="ChEBI" id="CHEBI:30616"/>
        <dbReference type="ChEBI" id="CHEBI:33019"/>
        <dbReference type="ChEBI" id="CHEBI:57464"/>
        <dbReference type="ChEBI" id="CHEBI:58115"/>
        <dbReference type="ChEBI" id="CHEBI:58359"/>
        <dbReference type="ChEBI" id="CHEBI:456215"/>
        <dbReference type="EC" id="6.3.5.2"/>
    </reaction>
</comment>
<dbReference type="Pfam" id="PF00117">
    <property type="entry name" value="GATase"/>
    <property type="match status" value="1"/>
</dbReference>
<comment type="caution">
    <text evidence="12">The sequence shown here is derived from an EMBL/GenBank/DDBJ whole genome shotgun (WGS) entry which is preliminary data.</text>
</comment>
<dbReference type="Pfam" id="PF02540">
    <property type="entry name" value="NAD_synthase"/>
    <property type="match status" value="1"/>
</dbReference>
<keyword evidence="5 9" id="KW-0332">GMP biosynthesis</keyword>
<gene>
    <name evidence="9 12" type="primary">guaA</name>
    <name evidence="12" type="ORF">M8330_06950</name>
</gene>
<dbReference type="FunFam" id="3.40.50.620:FF:000001">
    <property type="entry name" value="GMP synthase [glutamine-hydrolyzing]"/>
    <property type="match status" value="1"/>
</dbReference>
<comment type="subunit">
    <text evidence="9">Homodimer.</text>
</comment>
<feature type="active site" evidence="9">
    <location>
        <position position="186"/>
    </location>
</feature>
<dbReference type="FunFam" id="3.40.50.880:FF:000001">
    <property type="entry name" value="GMP synthase [glutamine-hydrolyzing]"/>
    <property type="match status" value="1"/>
</dbReference>
<evidence type="ECO:0000256" key="6">
    <source>
        <dbReference type="ARBA" id="ARBA00022755"/>
    </source>
</evidence>